<dbReference type="InterPro" id="IPR029400">
    <property type="entry name" value="TINF2_N"/>
</dbReference>
<comment type="caution">
    <text evidence="4">The sequence shown here is derived from an EMBL/GenBank/DDBJ whole genome shotgun (WGS) entry which is preliminary data.</text>
</comment>
<dbReference type="AlphaFoldDB" id="A0ABD0VYC9"/>
<feature type="chain" id="PRO_5044804106" description="TERF1-interacting nuclear factor 2 N-terminal domain-containing protein" evidence="2">
    <location>
        <begin position="31"/>
        <end position="262"/>
    </location>
</feature>
<feature type="domain" description="TERF1-interacting nuclear factor 2 N-terminal" evidence="3">
    <location>
        <begin position="79"/>
        <end position="146"/>
    </location>
</feature>
<dbReference type="PANTHER" id="PTHR15512">
    <property type="entry name" value="TERF1-INTERACTING NUCLEAR FACTOR 2"/>
    <property type="match status" value="1"/>
</dbReference>
<dbReference type="PANTHER" id="PTHR15512:SF2">
    <property type="match status" value="1"/>
</dbReference>
<dbReference type="Pfam" id="PF14973">
    <property type="entry name" value="TINF2_N"/>
    <property type="match status" value="2"/>
</dbReference>
<dbReference type="Proteomes" id="UP001557470">
    <property type="component" value="Unassembled WGS sequence"/>
</dbReference>
<evidence type="ECO:0000256" key="2">
    <source>
        <dbReference type="SAM" id="SignalP"/>
    </source>
</evidence>
<dbReference type="EMBL" id="JAGEUA010000011">
    <property type="protein sequence ID" value="KAL0963122.1"/>
    <property type="molecule type" value="Genomic_DNA"/>
</dbReference>
<accession>A0ABD0VYC9</accession>
<proteinExistence type="predicted"/>
<keyword evidence="2" id="KW-0732">Signal</keyword>
<feature type="domain" description="TERF1-interacting nuclear factor 2 N-terminal" evidence="3">
    <location>
        <begin position="33"/>
        <end position="77"/>
    </location>
</feature>
<keyword evidence="5" id="KW-1185">Reference proteome</keyword>
<evidence type="ECO:0000256" key="1">
    <source>
        <dbReference type="SAM" id="MobiDB-lite"/>
    </source>
</evidence>
<dbReference type="CDD" id="cd11657">
    <property type="entry name" value="TIN2_N"/>
    <property type="match status" value="1"/>
</dbReference>
<feature type="signal peptide" evidence="2">
    <location>
        <begin position="1"/>
        <end position="30"/>
    </location>
</feature>
<protein>
    <recommendedName>
        <fullName evidence="3">TERF1-interacting nuclear factor 2 N-terminal domain-containing protein</fullName>
    </recommendedName>
</protein>
<name>A0ABD0VYC9_UMBPY</name>
<evidence type="ECO:0000313" key="4">
    <source>
        <dbReference type="EMBL" id="KAL0963122.1"/>
    </source>
</evidence>
<sequence length="262" mass="29634">MQCHNTCENGPPLLLPCLRLFIPPLRLVSAAMWQVVQQGHVQDYGILEEFVTTVTEILPDLLNCSQRAQLILWLRARSSDAWMEMSESKFVELVEALLKDPGEREHFYKDVFPVEFGPKYDTAIQMLMLEFLSRLDKLLLIPDLEQTASLLNAVPSALRQCLQTVPDPGQLKILLQHHRKCRHLECVESPSSTGDCVLSTLYLHQHVREMVPMEADPDTKSEYFDAVGKNGIILTADQNGRDISTEGGQPFDGETISVKMKM</sequence>
<organism evidence="4 5">
    <name type="scientific">Umbra pygmaea</name>
    <name type="common">Eastern mudminnow</name>
    <dbReference type="NCBI Taxonomy" id="75934"/>
    <lineage>
        <taxon>Eukaryota</taxon>
        <taxon>Metazoa</taxon>
        <taxon>Chordata</taxon>
        <taxon>Craniata</taxon>
        <taxon>Vertebrata</taxon>
        <taxon>Euteleostomi</taxon>
        <taxon>Actinopterygii</taxon>
        <taxon>Neopterygii</taxon>
        <taxon>Teleostei</taxon>
        <taxon>Protacanthopterygii</taxon>
        <taxon>Esociformes</taxon>
        <taxon>Umbridae</taxon>
        <taxon>Umbra</taxon>
    </lineage>
</organism>
<feature type="region of interest" description="Disordered" evidence="1">
    <location>
        <begin position="243"/>
        <end position="262"/>
    </location>
</feature>
<dbReference type="InterPro" id="IPR039098">
    <property type="entry name" value="TINF2"/>
</dbReference>
<evidence type="ECO:0000313" key="5">
    <source>
        <dbReference type="Proteomes" id="UP001557470"/>
    </source>
</evidence>
<gene>
    <name evidence="4" type="ORF">UPYG_G00350030</name>
</gene>
<reference evidence="4 5" key="1">
    <citation type="submission" date="2024-06" db="EMBL/GenBank/DDBJ databases">
        <authorList>
            <person name="Pan Q."/>
            <person name="Wen M."/>
            <person name="Jouanno E."/>
            <person name="Zahm M."/>
            <person name="Klopp C."/>
            <person name="Cabau C."/>
            <person name="Louis A."/>
            <person name="Berthelot C."/>
            <person name="Parey E."/>
            <person name="Roest Crollius H."/>
            <person name="Montfort J."/>
            <person name="Robinson-Rechavi M."/>
            <person name="Bouchez O."/>
            <person name="Lampietro C."/>
            <person name="Lopez Roques C."/>
            <person name="Donnadieu C."/>
            <person name="Postlethwait J."/>
            <person name="Bobe J."/>
            <person name="Verreycken H."/>
            <person name="Guiguen Y."/>
        </authorList>
    </citation>
    <scope>NUCLEOTIDE SEQUENCE [LARGE SCALE GENOMIC DNA]</scope>
    <source>
        <strain evidence="4">Up_M1</strain>
        <tissue evidence="4">Testis</tissue>
    </source>
</reference>
<evidence type="ECO:0000259" key="3">
    <source>
        <dbReference type="Pfam" id="PF14973"/>
    </source>
</evidence>